<dbReference type="PANTHER" id="PTHR38015:SF1">
    <property type="entry name" value="OPINE DEHYDROGENASE DOMAIN-CONTAINING PROTEIN"/>
    <property type="match status" value="1"/>
</dbReference>
<sequence length="358" mass="38469">MKIAVLGGGHGCYAAAADLSEAGHEVSLWRRDAAALQPVIDSGCITIKDDEGQRDIRIAHATANIGDAIKGAQLIVIPSPAIAQMDIARAMAPHLTDGQVVYLPPGTFGSYLMAEAVKAAGNKAEVTWAETGTLPWLVRKHGPNTVAITTRATRLPTGAYPAKRSAHALDVIRQAFPVVEPCEDAMSGALMNAGPIIHPPLIIMNAAPLQHFEAWDIHNEGTQPAVRSVTDQLDLERIAIREAMGYAAPHFPLADHYNSDNWMYGDVHKKLVKSGDWREHIDLHSHRYMTEDTMLGLSFQASVADWTNADAPISKGLLAIAGGIVGQDLRKGPRALPTLGLSGLNKADMRELLYQGKA</sequence>
<comment type="catalytic activity">
    <reaction evidence="4">
        <text>(R)-pantoate + NADP(+) = 2-dehydropantoate + NADPH + H(+)</text>
        <dbReference type="Rhea" id="RHEA:16233"/>
        <dbReference type="ChEBI" id="CHEBI:11561"/>
        <dbReference type="ChEBI" id="CHEBI:15378"/>
        <dbReference type="ChEBI" id="CHEBI:15980"/>
        <dbReference type="ChEBI" id="CHEBI:57783"/>
        <dbReference type="ChEBI" id="CHEBI:58349"/>
        <dbReference type="EC" id="1.1.1.169"/>
    </reaction>
</comment>
<dbReference type="GO" id="GO:0008677">
    <property type="term" value="F:2-dehydropantoate 2-reductase activity"/>
    <property type="evidence" value="ECO:0007669"/>
    <property type="project" value="UniProtKB-EC"/>
</dbReference>
<keyword evidence="8" id="KW-1185">Reference proteome</keyword>
<dbReference type="PANTHER" id="PTHR38015">
    <property type="entry name" value="BLR6086 PROTEIN"/>
    <property type="match status" value="1"/>
</dbReference>
<dbReference type="InterPro" id="IPR008927">
    <property type="entry name" value="6-PGluconate_DH-like_C_sf"/>
</dbReference>
<dbReference type="EMBL" id="JACJUU010000002">
    <property type="protein sequence ID" value="MBC2769246.1"/>
    <property type="molecule type" value="Genomic_DNA"/>
</dbReference>
<dbReference type="Pfam" id="PF02558">
    <property type="entry name" value="ApbA"/>
    <property type="match status" value="1"/>
</dbReference>
<reference evidence="7 8" key="1">
    <citation type="submission" date="2020-08" db="EMBL/GenBank/DDBJ databases">
        <title>Paraeoetvoesia sp. YC-7-48 draft genome sequence.</title>
        <authorList>
            <person name="Yao L."/>
        </authorList>
    </citation>
    <scope>NUCLEOTIDE SEQUENCE [LARGE SCALE GENOMIC DNA]</scope>
    <source>
        <strain evidence="8">YC-7-48</strain>
    </source>
</reference>
<dbReference type="InterPro" id="IPR036291">
    <property type="entry name" value="NAD(P)-bd_dom_sf"/>
</dbReference>
<name>A0A842HLW1_9BURK</name>
<gene>
    <name evidence="7" type="ORF">GTU67_04865</name>
</gene>
<proteinExistence type="predicted"/>
<feature type="domain" description="Opine dehydrogenase" evidence="5">
    <location>
        <begin position="181"/>
        <end position="323"/>
    </location>
</feature>
<evidence type="ECO:0000259" key="6">
    <source>
        <dbReference type="Pfam" id="PF02558"/>
    </source>
</evidence>
<dbReference type="InterPro" id="IPR003421">
    <property type="entry name" value="Opine_DH"/>
</dbReference>
<dbReference type="Proteomes" id="UP000545386">
    <property type="component" value="Unassembled WGS sequence"/>
</dbReference>
<dbReference type="UniPathway" id="UPA00028">
    <property type="reaction ID" value="UER00004"/>
</dbReference>
<accession>A0A842HLW1</accession>
<dbReference type="RefSeq" id="WP_185778999.1">
    <property type="nucleotide sequence ID" value="NZ_JACJUU010000002.1"/>
</dbReference>
<comment type="pathway">
    <text evidence="1">Cofactor biosynthesis; (R)-pantothenate biosynthesis; (R)-pantoate from 3-methyl-2-oxobutanoate: step 2/2.</text>
</comment>
<dbReference type="AlphaFoldDB" id="A0A842HLW1"/>
<feature type="domain" description="Ketopantoate reductase N-terminal" evidence="6">
    <location>
        <begin position="3"/>
        <end position="103"/>
    </location>
</feature>
<evidence type="ECO:0000256" key="2">
    <source>
        <dbReference type="ARBA" id="ARBA00019465"/>
    </source>
</evidence>
<evidence type="ECO:0000313" key="8">
    <source>
        <dbReference type="Proteomes" id="UP000545386"/>
    </source>
</evidence>
<evidence type="ECO:0000259" key="5">
    <source>
        <dbReference type="Pfam" id="PF02317"/>
    </source>
</evidence>
<evidence type="ECO:0000256" key="1">
    <source>
        <dbReference type="ARBA" id="ARBA00004994"/>
    </source>
</evidence>
<evidence type="ECO:0000313" key="7">
    <source>
        <dbReference type="EMBL" id="MBC2769246.1"/>
    </source>
</evidence>
<dbReference type="Pfam" id="PF02317">
    <property type="entry name" value="Octopine_DH"/>
    <property type="match status" value="1"/>
</dbReference>
<dbReference type="SUPFAM" id="SSF48179">
    <property type="entry name" value="6-phosphogluconate dehydrogenase C-terminal domain-like"/>
    <property type="match status" value="1"/>
</dbReference>
<dbReference type="InterPro" id="IPR051729">
    <property type="entry name" value="Opine/Lysopine_DH"/>
</dbReference>
<dbReference type="InterPro" id="IPR013332">
    <property type="entry name" value="KPR_N"/>
</dbReference>
<evidence type="ECO:0000256" key="3">
    <source>
        <dbReference type="ARBA" id="ARBA00022655"/>
    </source>
</evidence>
<organism evidence="7 8">
    <name type="scientific">Pusillimonas minor</name>
    <dbReference type="NCBI Taxonomy" id="2697024"/>
    <lineage>
        <taxon>Bacteria</taxon>
        <taxon>Pseudomonadati</taxon>
        <taxon>Pseudomonadota</taxon>
        <taxon>Betaproteobacteria</taxon>
        <taxon>Burkholderiales</taxon>
        <taxon>Alcaligenaceae</taxon>
        <taxon>Pusillimonas</taxon>
    </lineage>
</organism>
<keyword evidence="3" id="KW-0566">Pantothenate biosynthesis</keyword>
<evidence type="ECO:0000256" key="4">
    <source>
        <dbReference type="ARBA" id="ARBA00048793"/>
    </source>
</evidence>
<comment type="caution">
    <text evidence="7">The sequence shown here is derived from an EMBL/GenBank/DDBJ whole genome shotgun (WGS) entry which is preliminary data.</text>
</comment>
<dbReference type="GO" id="GO:0015940">
    <property type="term" value="P:pantothenate biosynthetic process"/>
    <property type="evidence" value="ECO:0007669"/>
    <property type="project" value="UniProtKB-UniPathway"/>
</dbReference>
<dbReference type="Gene3D" id="1.10.1040.10">
    <property type="entry name" value="N-(1-d-carboxylethyl)-l-norvaline Dehydrogenase, domain 2"/>
    <property type="match status" value="1"/>
</dbReference>
<protein>
    <recommendedName>
        <fullName evidence="2">2-dehydropantoate 2-reductase</fullName>
    </recommendedName>
</protein>
<dbReference type="SUPFAM" id="SSF51735">
    <property type="entry name" value="NAD(P)-binding Rossmann-fold domains"/>
    <property type="match status" value="1"/>
</dbReference>
<dbReference type="InterPro" id="IPR013328">
    <property type="entry name" value="6PGD_dom2"/>
</dbReference>
<dbReference type="Gene3D" id="3.40.50.720">
    <property type="entry name" value="NAD(P)-binding Rossmann-like Domain"/>
    <property type="match status" value="1"/>
</dbReference>